<keyword evidence="1" id="KW-0732">Signal</keyword>
<dbReference type="Proteomes" id="UP000235786">
    <property type="component" value="Unassembled WGS sequence"/>
</dbReference>
<evidence type="ECO:0000313" key="2">
    <source>
        <dbReference type="EMBL" id="PMD42375.1"/>
    </source>
</evidence>
<proteinExistence type="predicted"/>
<organism evidence="2 3">
    <name type="scientific">Hyaloscypha variabilis (strain UAMH 11265 / GT02V1 / F)</name>
    <name type="common">Meliniomyces variabilis</name>
    <dbReference type="NCBI Taxonomy" id="1149755"/>
    <lineage>
        <taxon>Eukaryota</taxon>
        <taxon>Fungi</taxon>
        <taxon>Dikarya</taxon>
        <taxon>Ascomycota</taxon>
        <taxon>Pezizomycotina</taxon>
        <taxon>Leotiomycetes</taxon>
        <taxon>Helotiales</taxon>
        <taxon>Hyaloscyphaceae</taxon>
        <taxon>Hyaloscypha</taxon>
        <taxon>Hyaloscypha variabilis</taxon>
    </lineage>
</organism>
<keyword evidence="3" id="KW-1185">Reference proteome</keyword>
<evidence type="ECO:0000313" key="3">
    <source>
        <dbReference type="Proteomes" id="UP000235786"/>
    </source>
</evidence>
<gene>
    <name evidence="2" type="ORF">L207DRAFT_310199</name>
</gene>
<feature type="signal peptide" evidence="1">
    <location>
        <begin position="1"/>
        <end position="23"/>
    </location>
</feature>
<evidence type="ECO:0008006" key="4">
    <source>
        <dbReference type="Google" id="ProtNLM"/>
    </source>
</evidence>
<dbReference type="AlphaFoldDB" id="A0A2J6RV31"/>
<accession>A0A2J6RV31</accession>
<dbReference type="EMBL" id="KZ613943">
    <property type="protein sequence ID" value="PMD42375.1"/>
    <property type="molecule type" value="Genomic_DNA"/>
</dbReference>
<sequence length="83" mass="9099">MHPIRRLGHRFAHVLIFTLRLLAAICSTAGKRAYPVVATATQSNIFSIVAVIASFCAGSSPGTPRFDIKFVRLTVNHFGTMRL</sequence>
<protein>
    <recommendedName>
        <fullName evidence="4">Secreted protein</fullName>
    </recommendedName>
</protein>
<reference evidence="2 3" key="1">
    <citation type="submission" date="2016-04" db="EMBL/GenBank/DDBJ databases">
        <title>A degradative enzymes factory behind the ericoid mycorrhizal symbiosis.</title>
        <authorList>
            <consortium name="DOE Joint Genome Institute"/>
            <person name="Martino E."/>
            <person name="Morin E."/>
            <person name="Grelet G."/>
            <person name="Kuo A."/>
            <person name="Kohler A."/>
            <person name="Daghino S."/>
            <person name="Barry K."/>
            <person name="Choi C."/>
            <person name="Cichocki N."/>
            <person name="Clum A."/>
            <person name="Copeland A."/>
            <person name="Hainaut M."/>
            <person name="Haridas S."/>
            <person name="Labutti K."/>
            <person name="Lindquist E."/>
            <person name="Lipzen A."/>
            <person name="Khouja H.-R."/>
            <person name="Murat C."/>
            <person name="Ohm R."/>
            <person name="Olson A."/>
            <person name="Spatafora J."/>
            <person name="Veneault-Fourrey C."/>
            <person name="Henrissat B."/>
            <person name="Grigoriev I."/>
            <person name="Martin F."/>
            <person name="Perotto S."/>
        </authorList>
    </citation>
    <scope>NUCLEOTIDE SEQUENCE [LARGE SCALE GENOMIC DNA]</scope>
    <source>
        <strain evidence="2 3">F</strain>
    </source>
</reference>
<evidence type="ECO:0000256" key="1">
    <source>
        <dbReference type="SAM" id="SignalP"/>
    </source>
</evidence>
<name>A0A2J6RV31_HYAVF</name>
<feature type="chain" id="PRO_5014392785" description="Secreted protein" evidence="1">
    <location>
        <begin position="24"/>
        <end position="83"/>
    </location>
</feature>